<dbReference type="RefSeq" id="WP_088520187.1">
    <property type="nucleotide sequence ID" value="NZ_FYDG01000003.1"/>
</dbReference>
<dbReference type="AlphaFoldDB" id="A0A212R879"/>
<sequence>MACYQFYLRRPDGSTALKSARVCSDLSGAWGVIADMALKAGEQAAGDIFVKNDQDELVIMVGVASARVLTGQKERPAVRPRLGLWRAG</sequence>
<proteinExistence type="predicted"/>
<accession>A0A212R879</accession>
<protein>
    <submittedName>
        <fullName evidence="1">Uncharacterized protein</fullName>
    </submittedName>
</protein>
<evidence type="ECO:0000313" key="1">
    <source>
        <dbReference type="EMBL" id="SNB68391.1"/>
    </source>
</evidence>
<evidence type="ECO:0000313" key="2">
    <source>
        <dbReference type="Proteomes" id="UP000198418"/>
    </source>
</evidence>
<reference evidence="2" key="1">
    <citation type="submission" date="2017-06" db="EMBL/GenBank/DDBJ databases">
        <authorList>
            <person name="Varghese N."/>
            <person name="Submissions S."/>
        </authorList>
    </citation>
    <scope>NUCLEOTIDE SEQUENCE [LARGE SCALE GENOMIC DNA]</scope>
    <source>
        <strain evidence="2">DSM 137</strain>
    </source>
</reference>
<dbReference type="EMBL" id="FYDG01000003">
    <property type="protein sequence ID" value="SNB68391.1"/>
    <property type="molecule type" value="Genomic_DNA"/>
</dbReference>
<keyword evidence="2" id="KW-1185">Reference proteome</keyword>
<organism evidence="1 2">
    <name type="scientific">Rhodoblastus acidophilus</name>
    <name type="common">Rhodopseudomonas acidophila</name>
    <dbReference type="NCBI Taxonomy" id="1074"/>
    <lineage>
        <taxon>Bacteria</taxon>
        <taxon>Pseudomonadati</taxon>
        <taxon>Pseudomonadota</taxon>
        <taxon>Alphaproteobacteria</taxon>
        <taxon>Hyphomicrobiales</taxon>
        <taxon>Rhodoblastaceae</taxon>
        <taxon>Rhodoblastus</taxon>
    </lineage>
</organism>
<dbReference type="Proteomes" id="UP000198418">
    <property type="component" value="Unassembled WGS sequence"/>
</dbReference>
<gene>
    <name evidence="1" type="ORF">SAMN06265338_10355</name>
</gene>
<name>A0A212R879_RHOAC</name>